<organism evidence="1">
    <name type="scientific">Zea mays</name>
    <name type="common">Maize</name>
    <dbReference type="NCBI Taxonomy" id="4577"/>
    <lineage>
        <taxon>Eukaryota</taxon>
        <taxon>Viridiplantae</taxon>
        <taxon>Streptophyta</taxon>
        <taxon>Embryophyta</taxon>
        <taxon>Tracheophyta</taxon>
        <taxon>Spermatophyta</taxon>
        <taxon>Magnoliopsida</taxon>
        <taxon>Liliopsida</taxon>
        <taxon>Poales</taxon>
        <taxon>Poaceae</taxon>
        <taxon>PACMAD clade</taxon>
        <taxon>Panicoideae</taxon>
        <taxon>Andropogonodae</taxon>
        <taxon>Andropogoneae</taxon>
        <taxon>Tripsacinae</taxon>
        <taxon>Zea</taxon>
    </lineage>
</organism>
<evidence type="ECO:0000313" key="1">
    <source>
        <dbReference type="EMBL" id="ACG31177.1"/>
    </source>
</evidence>
<reference evidence="1" key="1">
    <citation type="journal article" date="2009" name="Plant Mol. Biol.">
        <title>Insights into corn genes derived from large-scale cDNA sequencing.</title>
        <authorList>
            <person name="Alexandrov N.N."/>
            <person name="Brover V.V."/>
            <person name="Freidin S."/>
            <person name="Troukhan M.E."/>
            <person name="Tatarinova T.V."/>
            <person name="Zhang H."/>
            <person name="Swaller T.J."/>
            <person name="Lu Y.P."/>
            <person name="Bouck J."/>
            <person name="Flavell R.B."/>
            <person name="Feldmann K.A."/>
        </authorList>
    </citation>
    <scope>NUCLEOTIDE SEQUENCE</scope>
</reference>
<dbReference type="EMBL" id="EU959059">
    <property type="protein sequence ID" value="ACG31177.1"/>
    <property type="molecule type" value="mRNA"/>
</dbReference>
<sequence length="41" mass="4724">MSICKVEYGVQVLFISDNYVSRLNKVKTLLVKATKCMWKEG</sequence>
<accession>B6T244</accession>
<dbReference type="AlphaFoldDB" id="B6T244"/>
<protein>
    <submittedName>
        <fullName evidence="1">Uncharacterized protein</fullName>
    </submittedName>
</protein>
<name>B6T244_MAIZE</name>
<proteinExistence type="evidence at transcript level"/>